<dbReference type="RefSeq" id="WP_027048473.1">
    <property type="nucleotide sequence ID" value="NZ_CP025257.1"/>
</dbReference>
<dbReference type="Proteomes" id="UP000233419">
    <property type="component" value="Chromosome"/>
</dbReference>
<dbReference type="Pfam" id="PF02926">
    <property type="entry name" value="THUMP"/>
    <property type="match status" value="1"/>
</dbReference>
<evidence type="ECO:0000256" key="8">
    <source>
        <dbReference type="ARBA" id="ARBA00022977"/>
    </source>
</evidence>
<dbReference type="SMART" id="SM00981">
    <property type="entry name" value="THUMP"/>
    <property type="match status" value="1"/>
</dbReference>
<dbReference type="InterPro" id="IPR020536">
    <property type="entry name" value="ThiI_AANH"/>
</dbReference>
<keyword evidence="3 18" id="KW-0820">tRNA-binding</keyword>
<comment type="subcellular location">
    <subcellularLocation>
        <location evidence="1 18">Cytoplasm</location>
    </subcellularLocation>
</comment>
<dbReference type="SUPFAM" id="SSF143437">
    <property type="entry name" value="THUMP domain-like"/>
    <property type="match status" value="1"/>
</dbReference>
<evidence type="ECO:0000259" key="19">
    <source>
        <dbReference type="PROSITE" id="PS51165"/>
    </source>
</evidence>
<proteinExistence type="inferred from homology"/>
<dbReference type="HAMAP" id="MF_00021">
    <property type="entry name" value="ThiI"/>
    <property type="match status" value="1"/>
</dbReference>
<keyword evidence="5 18" id="KW-0547">Nucleotide-binding</keyword>
<evidence type="ECO:0000256" key="2">
    <source>
        <dbReference type="ARBA" id="ARBA00022490"/>
    </source>
</evidence>
<dbReference type="Gene3D" id="3.40.50.620">
    <property type="entry name" value="HUPs"/>
    <property type="match status" value="1"/>
</dbReference>
<feature type="binding site" evidence="18">
    <location>
        <position position="294"/>
    </location>
    <ligand>
        <name>ATP</name>
        <dbReference type="ChEBI" id="CHEBI:30616"/>
    </ligand>
</feature>
<evidence type="ECO:0000256" key="11">
    <source>
        <dbReference type="ARBA" id="ARBA00058382"/>
    </source>
</evidence>
<organism evidence="20 21">
    <name type="scientific">Mesoplasma syrphidae</name>
    <dbReference type="NCBI Taxonomy" id="225999"/>
    <lineage>
        <taxon>Bacteria</taxon>
        <taxon>Bacillati</taxon>
        <taxon>Mycoplasmatota</taxon>
        <taxon>Mollicutes</taxon>
        <taxon>Entomoplasmatales</taxon>
        <taxon>Entomoplasmataceae</taxon>
        <taxon>Mesoplasma</taxon>
    </lineage>
</organism>
<keyword evidence="6 18" id="KW-0067">ATP-binding</keyword>
<reference evidence="20 21" key="1">
    <citation type="submission" date="2017-12" db="EMBL/GenBank/DDBJ databases">
        <title>Mesoplasma syrphidae YJS, Complete Genome.</title>
        <authorList>
            <person name="Knight T.F."/>
            <person name="Citino T."/>
            <person name="Rubinstein R."/>
            <person name="Neuschaefer Z."/>
        </authorList>
    </citation>
    <scope>NUCLEOTIDE SEQUENCE [LARGE SCALE GENOMIC DNA]</scope>
    <source>
        <strain evidence="20 21">YJS</strain>
    </source>
</reference>
<keyword evidence="7 18" id="KW-0694">RNA-binding</keyword>
<sequence>MKNILIRYGELTLKGNNRSHFIAKLIQNIKFKLKPFKENVVYIKDNNSLTLEVADEYVEEVVKELQTVFGIYSLSIVEKSALNFEEITQAVLKIARNSLKKRFKLEVTRKDKTFPMSSTEIKQKLAPIVLRDIGDLIVDVHNPDLKIEIVIKKGHVDIFDTRVEALKGLPVGVSGKGLSLLSGGIDSPVASFLTMKRGMQVDFIHFMTPPHTSPEALEKVFKLAEKTARFNHQQFKLYVCDFAMLLQELQHMPDESYKITIMRRMFMRIANQVAHKINAKALVTGESLGQVASQTIDSINVINSTSELTILRPVLTYDKEEIIAISKFIDTYETSILPFDDVCSMFVPKQPVTKPKHWVAEQQEQAIMWEEILKYTVENLVDIYVFKDKKFIKEEKDKLGIK</sequence>
<dbReference type="EC" id="2.8.1.4" evidence="13 18"/>
<comment type="pathway">
    <text evidence="18">Cofactor biosynthesis; thiamine diphosphate biosynthesis.</text>
</comment>
<feature type="domain" description="THUMP" evidence="19">
    <location>
        <begin position="59"/>
        <end position="162"/>
    </location>
</feature>
<name>A0A2K9BYC4_9MOLU</name>
<dbReference type="InterPro" id="IPR050102">
    <property type="entry name" value="tRNA_sulfurtransferase_ThiI"/>
</dbReference>
<dbReference type="EMBL" id="CP025257">
    <property type="protein sequence ID" value="AUF83368.1"/>
    <property type="molecule type" value="Genomic_DNA"/>
</dbReference>
<feature type="binding site" evidence="18">
    <location>
        <position position="263"/>
    </location>
    <ligand>
        <name>ATP</name>
        <dbReference type="ChEBI" id="CHEBI:30616"/>
    </ligand>
</feature>
<evidence type="ECO:0000256" key="3">
    <source>
        <dbReference type="ARBA" id="ARBA00022555"/>
    </source>
</evidence>
<dbReference type="SUPFAM" id="SSF52402">
    <property type="entry name" value="Adenine nucleotide alpha hydrolases-like"/>
    <property type="match status" value="1"/>
</dbReference>
<evidence type="ECO:0000256" key="9">
    <source>
        <dbReference type="ARBA" id="ARBA00050570"/>
    </source>
</evidence>
<evidence type="ECO:0000256" key="6">
    <source>
        <dbReference type="ARBA" id="ARBA00022840"/>
    </source>
</evidence>
<evidence type="ECO:0000256" key="16">
    <source>
        <dbReference type="ARBA" id="ARBA00077849"/>
    </source>
</evidence>
<gene>
    <name evidence="18" type="primary">thiI</name>
    <name evidence="20" type="ORF">CXP39_00925</name>
</gene>
<evidence type="ECO:0000256" key="14">
    <source>
        <dbReference type="ARBA" id="ARBA00071867"/>
    </source>
</evidence>
<dbReference type="GO" id="GO:0002937">
    <property type="term" value="P:tRNA 4-thiouridine biosynthesis"/>
    <property type="evidence" value="ECO:0007669"/>
    <property type="project" value="TreeGrafter"/>
</dbReference>
<accession>A0A2K9BYC4</accession>
<dbReference type="GO" id="GO:0009228">
    <property type="term" value="P:thiamine biosynthetic process"/>
    <property type="evidence" value="ECO:0007669"/>
    <property type="project" value="UniProtKB-KW"/>
</dbReference>
<evidence type="ECO:0000313" key="20">
    <source>
        <dbReference type="EMBL" id="AUF83368.1"/>
    </source>
</evidence>
<evidence type="ECO:0000313" key="21">
    <source>
        <dbReference type="Proteomes" id="UP000233419"/>
    </source>
</evidence>
<feature type="binding site" evidence="18">
    <location>
        <begin position="180"/>
        <end position="181"/>
    </location>
    <ligand>
        <name>ATP</name>
        <dbReference type="ChEBI" id="CHEBI:30616"/>
    </ligand>
</feature>
<keyword evidence="4 18" id="KW-0808">Transferase</keyword>
<feature type="binding site" evidence="18">
    <location>
        <position position="285"/>
    </location>
    <ligand>
        <name>ATP</name>
        <dbReference type="ChEBI" id="CHEBI:30616"/>
    </ligand>
</feature>
<evidence type="ECO:0000256" key="12">
    <source>
        <dbReference type="ARBA" id="ARBA00061472"/>
    </source>
</evidence>
<dbReference type="GO" id="GO:0009229">
    <property type="term" value="P:thiamine diphosphate biosynthetic process"/>
    <property type="evidence" value="ECO:0007669"/>
    <property type="project" value="UniProtKB-UniRule"/>
</dbReference>
<comment type="catalytic activity">
    <reaction evidence="9 18">
        <text>[ThiI sulfur-carrier protein]-S-sulfanyl-L-cysteine + a uridine in tRNA + 2 reduced [2Fe-2S]-[ferredoxin] + ATP + H(+) = [ThiI sulfur-carrier protein]-L-cysteine + a 4-thiouridine in tRNA + 2 oxidized [2Fe-2S]-[ferredoxin] + AMP + diphosphate</text>
        <dbReference type="Rhea" id="RHEA:24176"/>
        <dbReference type="Rhea" id="RHEA-COMP:10000"/>
        <dbReference type="Rhea" id="RHEA-COMP:10001"/>
        <dbReference type="Rhea" id="RHEA-COMP:13337"/>
        <dbReference type="Rhea" id="RHEA-COMP:13338"/>
        <dbReference type="Rhea" id="RHEA-COMP:13339"/>
        <dbReference type="Rhea" id="RHEA-COMP:13340"/>
        <dbReference type="ChEBI" id="CHEBI:15378"/>
        <dbReference type="ChEBI" id="CHEBI:29950"/>
        <dbReference type="ChEBI" id="CHEBI:30616"/>
        <dbReference type="ChEBI" id="CHEBI:33019"/>
        <dbReference type="ChEBI" id="CHEBI:33737"/>
        <dbReference type="ChEBI" id="CHEBI:33738"/>
        <dbReference type="ChEBI" id="CHEBI:61963"/>
        <dbReference type="ChEBI" id="CHEBI:65315"/>
        <dbReference type="ChEBI" id="CHEBI:136798"/>
        <dbReference type="ChEBI" id="CHEBI:456215"/>
        <dbReference type="EC" id="2.8.1.4"/>
    </reaction>
</comment>
<evidence type="ECO:0000256" key="15">
    <source>
        <dbReference type="ARBA" id="ARBA00075337"/>
    </source>
</evidence>
<evidence type="ECO:0000256" key="5">
    <source>
        <dbReference type="ARBA" id="ARBA00022741"/>
    </source>
</evidence>
<feature type="binding site" evidence="18">
    <location>
        <begin position="205"/>
        <end position="206"/>
    </location>
    <ligand>
        <name>ATP</name>
        <dbReference type="ChEBI" id="CHEBI:30616"/>
    </ligand>
</feature>
<dbReference type="GO" id="GO:0140741">
    <property type="term" value="F:tRNA-uracil-4 sulfurtransferase activity"/>
    <property type="evidence" value="ECO:0007669"/>
    <property type="project" value="UniProtKB-EC"/>
</dbReference>
<dbReference type="InterPro" id="IPR054173">
    <property type="entry name" value="ThiI_fer"/>
</dbReference>
<keyword evidence="8 18" id="KW-0784">Thiamine biosynthesis</keyword>
<evidence type="ECO:0000256" key="4">
    <source>
        <dbReference type="ARBA" id="ARBA00022679"/>
    </source>
</evidence>
<dbReference type="InterPro" id="IPR004114">
    <property type="entry name" value="THUMP_dom"/>
</dbReference>
<evidence type="ECO:0000256" key="17">
    <source>
        <dbReference type="ARBA" id="ARBA00080570"/>
    </source>
</evidence>
<dbReference type="GO" id="GO:0005829">
    <property type="term" value="C:cytosol"/>
    <property type="evidence" value="ECO:0007669"/>
    <property type="project" value="TreeGrafter"/>
</dbReference>
<dbReference type="CDD" id="cd01712">
    <property type="entry name" value="PPase_ThiI"/>
    <property type="match status" value="1"/>
</dbReference>
<dbReference type="GO" id="GO:0052837">
    <property type="term" value="P:thiazole biosynthetic process"/>
    <property type="evidence" value="ECO:0007669"/>
    <property type="project" value="TreeGrafter"/>
</dbReference>
<evidence type="ECO:0000256" key="7">
    <source>
        <dbReference type="ARBA" id="ARBA00022884"/>
    </source>
</evidence>
<dbReference type="InterPro" id="IPR049962">
    <property type="entry name" value="THUMP_ThiI"/>
</dbReference>
<keyword evidence="2 18" id="KW-0963">Cytoplasm</keyword>
<dbReference type="CDD" id="cd11716">
    <property type="entry name" value="THUMP_ThiI"/>
    <property type="match status" value="1"/>
</dbReference>
<comment type="catalytic activity">
    <reaction evidence="10 18">
        <text>[ThiS sulfur-carrier protein]-C-terminal Gly-Gly-AMP + S-sulfanyl-L-cysteinyl-[cysteine desulfurase] + AH2 = [ThiS sulfur-carrier protein]-C-terminal-Gly-aminoethanethioate + L-cysteinyl-[cysteine desulfurase] + A + AMP + 2 H(+)</text>
        <dbReference type="Rhea" id="RHEA:43340"/>
        <dbReference type="Rhea" id="RHEA-COMP:12157"/>
        <dbReference type="Rhea" id="RHEA-COMP:12158"/>
        <dbReference type="Rhea" id="RHEA-COMP:12910"/>
        <dbReference type="Rhea" id="RHEA-COMP:19908"/>
        <dbReference type="ChEBI" id="CHEBI:13193"/>
        <dbReference type="ChEBI" id="CHEBI:15378"/>
        <dbReference type="ChEBI" id="CHEBI:17499"/>
        <dbReference type="ChEBI" id="CHEBI:29950"/>
        <dbReference type="ChEBI" id="CHEBI:61963"/>
        <dbReference type="ChEBI" id="CHEBI:90618"/>
        <dbReference type="ChEBI" id="CHEBI:232372"/>
        <dbReference type="ChEBI" id="CHEBI:456215"/>
    </reaction>
</comment>
<dbReference type="NCBIfam" id="TIGR00342">
    <property type="entry name" value="tRNA uracil 4-sulfurtransferase ThiI"/>
    <property type="match status" value="1"/>
</dbReference>
<dbReference type="FunFam" id="3.40.50.620:FF:000053">
    <property type="entry name" value="Probable tRNA sulfurtransferase"/>
    <property type="match status" value="1"/>
</dbReference>
<dbReference type="InterPro" id="IPR049961">
    <property type="entry name" value="ThiI_N"/>
</dbReference>
<dbReference type="PROSITE" id="PS51165">
    <property type="entry name" value="THUMP"/>
    <property type="match status" value="1"/>
</dbReference>
<comment type="similarity">
    <text evidence="12 18">Belongs to the ThiI family.</text>
</comment>
<dbReference type="Pfam" id="PF02568">
    <property type="entry name" value="ThiI"/>
    <property type="match status" value="1"/>
</dbReference>
<evidence type="ECO:0000256" key="1">
    <source>
        <dbReference type="ARBA" id="ARBA00004496"/>
    </source>
</evidence>
<dbReference type="GO" id="GO:0004810">
    <property type="term" value="F:CCA tRNA nucleotidyltransferase activity"/>
    <property type="evidence" value="ECO:0007669"/>
    <property type="project" value="InterPro"/>
</dbReference>
<protein>
    <recommendedName>
        <fullName evidence="14 18">Probable tRNA sulfurtransferase</fullName>
        <ecNumber evidence="13 18">2.8.1.4</ecNumber>
    </recommendedName>
    <alternativeName>
        <fullName evidence="15 18">Sulfur carrier protein ThiS sulfurtransferase</fullName>
    </alternativeName>
    <alternativeName>
        <fullName evidence="16 18">Thiamine biosynthesis protein ThiI</fullName>
    </alternativeName>
    <alternativeName>
        <fullName evidence="17 18">tRNA 4-thiouridine synthase</fullName>
    </alternativeName>
</protein>
<dbReference type="GO" id="GO:0005524">
    <property type="term" value="F:ATP binding"/>
    <property type="evidence" value="ECO:0007669"/>
    <property type="project" value="UniProtKB-UniRule"/>
</dbReference>
<dbReference type="AlphaFoldDB" id="A0A2K9BYC4"/>
<keyword evidence="21" id="KW-1185">Reference proteome</keyword>
<comment type="function">
    <text evidence="11 18">Catalyzes the ATP-dependent transfer of a sulfur to tRNA to produce 4-thiouridine in position 8 of tRNAs, which functions as a near-UV photosensor. Also catalyzes the transfer of sulfur to the sulfur carrier protein ThiS, forming ThiS-thiocarboxylate. This is a step in the synthesis of thiazole, in the thiamine biosynthesis pathway. The sulfur is donated as persulfide by IscS.</text>
</comment>
<evidence type="ECO:0000256" key="13">
    <source>
        <dbReference type="ARBA" id="ARBA00066827"/>
    </source>
</evidence>
<dbReference type="Gene3D" id="3.30.2130.30">
    <property type="match status" value="1"/>
</dbReference>
<dbReference type="OrthoDB" id="9773948at2"/>
<evidence type="ECO:0000256" key="10">
    <source>
        <dbReference type="ARBA" id="ARBA00052330"/>
    </source>
</evidence>
<evidence type="ECO:0000256" key="18">
    <source>
        <dbReference type="HAMAP-Rule" id="MF_00021"/>
    </source>
</evidence>
<dbReference type="InterPro" id="IPR014729">
    <property type="entry name" value="Rossmann-like_a/b/a_fold"/>
</dbReference>
<dbReference type="GO" id="GO:0000049">
    <property type="term" value="F:tRNA binding"/>
    <property type="evidence" value="ECO:0007669"/>
    <property type="project" value="UniProtKB-UniRule"/>
</dbReference>
<dbReference type="UniPathway" id="UPA00060"/>
<dbReference type="KEGG" id="msyr:CXP39_00925"/>
<dbReference type="Pfam" id="PF22025">
    <property type="entry name" value="ThiI_fer"/>
    <property type="match status" value="1"/>
</dbReference>
<dbReference type="PANTHER" id="PTHR43209">
    <property type="entry name" value="TRNA SULFURTRANSFERASE"/>
    <property type="match status" value="1"/>
</dbReference>
<dbReference type="InterPro" id="IPR003720">
    <property type="entry name" value="tRNA_STrfase"/>
</dbReference>
<dbReference type="PANTHER" id="PTHR43209:SF1">
    <property type="entry name" value="TRNA SULFURTRANSFERASE"/>
    <property type="match status" value="1"/>
</dbReference>